<evidence type="ECO:0000313" key="7">
    <source>
        <dbReference type="Proteomes" id="UP001293254"/>
    </source>
</evidence>
<dbReference type="PANTHER" id="PTHR23054:SF18">
    <property type="entry name" value="TERNARY COMPLEX FACTOR MIP1, LEUCINE-ZIPPER"/>
    <property type="match status" value="1"/>
</dbReference>
<dbReference type="EMBL" id="JACGWO010000005">
    <property type="protein sequence ID" value="KAK4426324.1"/>
    <property type="molecule type" value="Genomic_DNA"/>
</dbReference>
<dbReference type="AlphaFoldDB" id="A0AAE1Y9V6"/>
<evidence type="ECO:0000256" key="3">
    <source>
        <dbReference type="SAM" id="SignalP"/>
    </source>
</evidence>
<feature type="region of interest" description="Disordered" evidence="1">
    <location>
        <begin position="342"/>
        <end position="363"/>
    </location>
</feature>
<evidence type="ECO:0000259" key="4">
    <source>
        <dbReference type="Pfam" id="PF04784"/>
    </source>
</evidence>
<evidence type="ECO:0000256" key="1">
    <source>
        <dbReference type="SAM" id="MobiDB-lite"/>
    </source>
</evidence>
<dbReference type="Pfam" id="PF14389">
    <property type="entry name" value="Lzipper-MIP1"/>
    <property type="match status" value="1"/>
</dbReference>
<dbReference type="Pfam" id="PF15071">
    <property type="entry name" value="TMEM220"/>
    <property type="match status" value="1"/>
</dbReference>
<sequence>MKRSSLGVCCLLMALLFAVSACFQFNDPDWYFWIPLYVTASLVNLLNWAKPDSRTTKTGGFAFCLGVFLFVKVSIEASVHEFWSLDMRERVVREKFGSGLVVVSMFLYLDSSSTSDHPTRLAKYGMPVLEPFLSFLHFVSQKSNLDIHCFFKEMGFEGFISSKWSGLVRHKRSKSFPGSRVPEEDKLDQSTEAAIQHKLLTDTTGHLNGCGNGTKRQSSRADIQNSLREEIMQLQKKLHEQVSVRWALETTLSYGASSCDITNETIIPKPAVELIKEIAVLELEVGHLEKYLLSLYRKAFDQRISSLSPSKKDEEFESPSATPCRRCLDFSRSDMTTVREKFAPEAETRIMTSSSEEANSPCEEKLVDSVVQHSHSSLSRRSALANRASLSAHSSGKYAQHPSSHAISLAEHLSTSSSGYIQQTPNKLSQDMVKCISDIYCRLAEPPAANHCLLSPTSSLSSTSAFSPKDQCDLWSPVSRNDSSFDNRTDSPFRAEGMNCFGGACSRTVEVLRLHKNGRKLSDTRYLLQNFRSLISQLKDIDPSKMTHEEKLAFWINVHNALVMHAFLAYGIPRNNMKRMFLLLKAAYNVGGEVVSADVIQNSILGCRMSCPGQWLRLLLASKTKLKASDERQAYATERPEPLLHYALSCGSHSDPAVRIYTPKAVFQELEAAKEDYIRASLGVGKDHKILLPKLVESYAKDSGLCPAGIMEMMQQFLPNSLSKSINEHDQLDKSRKNIEWVPHNFSFRYLMKDLGK</sequence>
<organism evidence="6 7">
    <name type="scientific">Sesamum alatum</name>
    <dbReference type="NCBI Taxonomy" id="300844"/>
    <lineage>
        <taxon>Eukaryota</taxon>
        <taxon>Viridiplantae</taxon>
        <taxon>Streptophyta</taxon>
        <taxon>Embryophyta</taxon>
        <taxon>Tracheophyta</taxon>
        <taxon>Spermatophyta</taxon>
        <taxon>Magnoliopsida</taxon>
        <taxon>eudicotyledons</taxon>
        <taxon>Gunneridae</taxon>
        <taxon>Pentapetalae</taxon>
        <taxon>asterids</taxon>
        <taxon>lamiids</taxon>
        <taxon>Lamiales</taxon>
        <taxon>Pedaliaceae</taxon>
        <taxon>Sesamum</taxon>
    </lineage>
</organism>
<name>A0AAE1Y9V6_9LAMI</name>
<proteinExistence type="predicted"/>
<keyword evidence="2" id="KW-0472">Membrane</keyword>
<evidence type="ECO:0000256" key="2">
    <source>
        <dbReference type="SAM" id="Phobius"/>
    </source>
</evidence>
<dbReference type="InterPro" id="IPR006869">
    <property type="entry name" value="DUF547"/>
</dbReference>
<dbReference type="InterPro" id="IPR029377">
    <property type="entry name" value="TMEM220"/>
</dbReference>
<accession>A0AAE1Y9V6</accession>
<dbReference type="PANTHER" id="PTHR23054">
    <property type="entry name" value="TERNARY COMPLEX FACTOR MIP1, LEUCINE-ZIPPER-RELATED"/>
    <property type="match status" value="1"/>
</dbReference>
<protein>
    <recommendedName>
        <fullName evidence="8">DUF547 domain-containing protein</fullName>
    </recommendedName>
</protein>
<evidence type="ECO:0008006" key="8">
    <source>
        <dbReference type="Google" id="ProtNLM"/>
    </source>
</evidence>
<feature type="signal peptide" evidence="3">
    <location>
        <begin position="1"/>
        <end position="21"/>
    </location>
</feature>
<gene>
    <name evidence="6" type="ORF">Salat_1400900</name>
</gene>
<evidence type="ECO:0000313" key="6">
    <source>
        <dbReference type="EMBL" id="KAK4426324.1"/>
    </source>
</evidence>
<keyword evidence="3" id="KW-0732">Signal</keyword>
<keyword evidence="2" id="KW-1133">Transmembrane helix</keyword>
<keyword evidence="7" id="KW-1185">Reference proteome</keyword>
<keyword evidence="2" id="KW-0812">Transmembrane</keyword>
<feature type="transmembrane region" description="Helical" evidence="2">
    <location>
        <begin position="31"/>
        <end position="49"/>
    </location>
</feature>
<dbReference type="Pfam" id="PF04784">
    <property type="entry name" value="DUF547"/>
    <property type="match status" value="1"/>
</dbReference>
<dbReference type="PROSITE" id="PS51257">
    <property type="entry name" value="PROKAR_LIPOPROTEIN"/>
    <property type="match status" value="1"/>
</dbReference>
<feature type="domain" description="DUF547" evidence="4">
    <location>
        <begin position="544"/>
        <end position="678"/>
    </location>
</feature>
<feature type="domain" description="Ternary complex factor MIP1 leucine-zipper" evidence="5">
    <location>
        <begin position="223"/>
        <end position="302"/>
    </location>
</feature>
<evidence type="ECO:0000259" key="5">
    <source>
        <dbReference type="Pfam" id="PF14389"/>
    </source>
</evidence>
<feature type="transmembrane region" description="Helical" evidence="2">
    <location>
        <begin position="61"/>
        <end position="79"/>
    </location>
</feature>
<feature type="chain" id="PRO_5042126308" description="DUF547 domain-containing protein" evidence="3">
    <location>
        <begin position="22"/>
        <end position="757"/>
    </location>
</feature>
<comment type="caution">
    <text evidence="6">The sequence shown here is derived from an EMBL/GenBank/DDBJ whole genome shotgun (WGS) entry which is preliminary data.</text>
</comment>
<dbReference type="Proteomes" id="UP001293254">
    <property type="component" value="Unassembled WGS sequence"/>
</dbReference>
<reference evidence="6" key="2">
    <citation type="journal article" date="2024" name="Plant">
        <title>Genomic evolution and insights into agronomic trait innovations of Sesamum species.</title>
        <authorList>
            <person name="Miao H."/>
            <person name="Wang L."/>
            <person name="Qu L."/>
            <person name="Liu H."/>
            <person name="Sun Y."/>
            <person name="Le M."/>
            <person name="Wang Q."/>
            <person name="Wei S."/>
            <person name="Zheng Y."/>
            <person name="Lin W."/>
            <person name="Duan Y."/>
            <person name="Cao H."/>
            <person name="Xiong S."/>
            <person name="Wang X."/>
            <person name="Wei L."/>
            <person name="Li C."/>
            <person name="Ma Q."/>
            <person name="Ju M."/>
            <person name="Zhao R."/>
            <person name="Li G."/>
            <person name="Mu C."/>
            <person name="Tian Q."/>
            <person name="Mei H."/>
            <person name="Zhang T."/>
            <person name="Gao T."/>
            <person name="Zhang H."/>
        </authorList>
    </citation>
    <scope>NUCLEOTIDE SEQUENCE</scope>
    <source>
        <strain evidence="6">3651</strain>
    </source>
</reference>
<dbReference type="InterPro" id="IPR025757">
    <property type="entry name" value="MIP1_Leuzipper"/>
</dbReference>
<reference evidence="6" key="1">
    <citation type="submission" date="2020-06" db="EMBL/GenBank/DDBJ databases">
        <authorList>
            <person name="Li T."/>
            <person name="Hu X."/>
            <person name="Zhang T."/>
            <person name="Song X."/>
            <person name="Zhang H."/>
            <person name="Dai N."/>
            <person name="Sheng W."/>
            <person name="Hou X."/>
            <person name="Wei L."/>
        </authorList>
    </citation>
    <scope>NUCLEOTIDE SEQUENCE</scope>
    <source>
        <strain evidence="6">3651</strain>
        <tissue evidence="6">Leaf</tissue>
    </source>
</reference>